<organism evidence="1 2">
    <name type="scientific">Halomonas cerina</name>
    <dbReference type="NCBI Taxonomy" id="447424"/>
    <lineage>
        <taxon>Bacteria</taxon>
        <taxon>Pseudomonadati</taxon>
        <taxon>Pseudomonadota</taxon>
        <taxon>Gammaproteobacteria</taxon>
        <taxon>Oceanospirillales</taxon>
        <taxon>Halomonadaceae</taxon>
        <taxon>Halomonas</taxon>
    </lineage>
</organism>
<keyword evidence="2" id="KW-1185">Reference proteome</keyword>
<dbReference type="RefSeq" id="WP_183323983.1">
    <property type="nucleotide sequence ID" value="NZ_JACHXP010000002.1"/>
</dbReference>
<evidence type="ECO:0000313" key="1">
    <source>
        <dbReference type="EMBL" id="MBB3189216.1"/>
    </source>
</evidence>
<reference evidence="1 2" key="1">
    <citation type="submission" date="2020-08" db="EMBL/GenBank/DDBJ databases">
        <title>Genomic Encyclopedia of Type Strains, Phase III (KMG-III): the genomes of soil and plant-associated and newly described type strains.</title>
        <authorList>
            <person name="Whitman W."/>
        </authorList>
    </citation>
    <scope>NUCLEOTIDE SEQUENCE [LARGE SCALE GENOMIC DNA]</scope>
    <source>
        <strain evidence="1 2">CECT 7282</strain>
    </source>
</reference>
<name>A0A839V9J0_9GAMM</name>
<dbReference type="AlphaFoldDB" id="A0A839V9J0"/>
<dbReference type="InterPro" id="IPR036286">
    <property type="entry name" value="LexA/Signal_pep-like_sf"/>
</dbReference>
<proteinExistence type="predicted"/>
<protein>
    <submittedName>
        <fullName evidence="1">SOS-response transcriptional repressor LexA</fullName>
    </submittedName>
</protein>
<dbReference type="Gene3D" id="2.10.109.10">
    <property type="entry name" value="Umud Fragment, subunit A"/>
    <property type="match status" value="1"/>
</dbReference>
<comment type="caution">
    <text evidence="1">The sequence shown here is derived from an EMBL/GenBank/DDBJ whole genome shotgun (WGS) entry which is preliminary data.</text>
</comment>
<sequence>MRVNYLGPVCMGIDHPALRGYDLTAFKASCYVVEVSEDAGVGGPLIEGDLLVVDEQKPAQHADLVVVEVEGEQRLFNSHRIGGRVRLMPTAGPRESIWARQSDLRGVVVSQARVVVA</sequence>
<gene>
    <name evidence="1" type="ORF">FHR94_000438</name>
</gene>
<dbReference type="Proteomes" id="UP000547614">
    <property type="component" value="Unassembled WGS sequence"/>
</dbReference>
<dbReference type="EMBL" id="JACHXP010000002">
    <property type="protein sequence ID" value="MBB3189216.1"/>
    <property type="molecule type" value="Genomic_DNA"/>
</dbReference>
<accession>A0A839V9J0</accession>
<evidence type="ECO:0000313" key="2">
    <source>
        <dbReference type="Proteomes" id="UP000547614"/>
    </source>
</evidence>
<dbReference type="SUPFAM" id="SSF51306">
    <property type="entry name" value="LexA/Signal peptidase"/>
    <property type="match status" value="1"/>
</dbReference>